<evidence type="ECO:0000313" key="3">
    <source>
        <dbReference type="EMBL" id="SHE25033.1"/>
    </source>
</evidence>
<dbReference type="PANTHER" id="PTHR42951:SF22">
    <property type="entry name" value="METALLO BETA-LACTAMASE SUPERFAMILY LIPOPROTEIN"/>
    <property type="match status" value="1"/>
</dbReference>
<reference evidence="4" key="1">
    <citation type="submission" date="2016-09" db="EMBL/GenBank/DDBJ databases">
        <authorList>
            <person name="Strepis N."/>
        </authorList>
    </citation>
    <scope>NUCLEOTIDE SEQUENCE [LARGE SCALE GENOMIC DNA]</scope>
</reference>
<dbReference type="PANTHER" id="PTHR42951">
    <property type="entry name" value="METALLO-BETA-LACTAMASE DOMAIN-CONTAINING"/>
    <property type="match status" value="1"/>
</dbReference>
<evidence type="ECO:0000256" key="1">
    <source>
        <dbReference type="SAM" id="MobiDB-lite"/>
    </source>
</evidence>
<evidence type="ECO:0000313" key="4">
    <source>
        <dbReference type="Proteomes" id="UP000184291"/>
    </source>
</evidence>
<dbReference type="Pfam" id="PF00753">
    <property type="entry name" value="Lactamase_B"/>
    <property type="match status" value="1"/>
</dbReference>
<proteinExistence type="predicted"/>
<dbReference type="SUPFAM" id="SSF56281">
    <property type="entry name" value="Metallo-hydrolase/oxidoreductase"/>
    <property type="match status" value="1"/>
</dbReference>
<dbReference type="InterPro" id="IPR001279">
    <property type="entry name" value="Metallo-B-lactamas"/>
</dbReference>
<dbReference type="RefSeq" id="WP_073329062.1">
    <property type="nucleotide sequence ID" value="NZ_FQTT01000009.1"/>
</dbReference>
<feature type="domain" description="Metallo-beta-lactamase" evidence="2">
    <location>
        <begin position="29"/>
        <end position="213"/>
    </location>
</feature>
<dbReference type="InterPro" id="IPR050855">
    <property type="entry name" value="NDM-1-like"/>
</dbReference>
<feature type="region of interest" description="Disordered" evidence="1">
    <location>
        <begin position="256"/>
        <end position="279"/>
    </location>
</feature>
<dbReference type="SMART" id="SM00849">
    <property type="entry name" value="Lactamase_B"/>
    <property type="match status" value="1"/>
</dbReference>
<name>A0A1M4RYH8_9ACTO</name>
<dbReference type="Proteomes" id="UP000184291">
    <property type="component" value="Unassembled WGS sequence"/>
</dbReference>
<accession>A0A1M4RYH8</accession>
<sequence length="279" mass="29446">MDDSSTVGAPAFVAEPVSPHVTRIRGPYDAHMYLVTGDERALLIDTGYGVGDLAAFVASLTDLPLTVVLTHGHVDHAFGASQFPDVRMHPADLPVLAEHRLKSRQVHADAAATHGHPVFLAPEVDPSRIAPLQTGERLELGGLSVAVLAAPGHTPGSVALLVEEERLLITGDAANQFTFLFLPESSTVTDYLAALLDLNASTTGAYDRVLISHGAGEIAPTVLEDLLALGRRVLAGTDDGVPFHFEDVDARIARAVTPATDDGPPADDAPNLVYDPQRL</sequence>
<dbReference type="InterPro" id="IPR036866">
    <property type="entry name" value="RibonucZ/Hydroxyglut_hydro"/>
</dbReference>
<evidence type="ECO:0000259" key="2">
    <source>
        <dbReference type="SMART" id="SM00849"/>
    </source>
</evidence>
<dbReference type="STRING" id="1892869.ACGLYG10_1245"/>
<gene>
    <name evidence="3" type="ORF">ACGLYG10_1245</name>
</gene>
<keyword evidence="4" id="KW-1185">Reference proteome</keyword>
<dbReference type="Gene3D" id="3.60.15.10">
    <property type="entry name" value="Ribonuclease Z/Hydroxyacylglutathione hydrolase-like"/>
    <property type="match status" value="1"/>
</dbReference>
<dbReference type="EMBL" id="FQTT01000009">
    <property type="protein sequence ID" value="SHE25033.1"/>
    <property type="molecule type" value="Genomic_DNA"/>
</dbReference>
<dbReference type="AlphaFoldDB" id="A0A1M4RYH8"/>
<protein>
    <submittedName>
        <fullName evidence="3">Metallo-beta-lactamase</fullName>
    </submittedName>
</protein>
<feature type="compositionally biased region" description="Low complexity" evidence="1">
    <location>
        <begin position="256"/>
        <end position="270"/>
    </location>
</feature>
<organism evidence="3 4">
    <name type="scientific">Actinomyces glycerinitolerans</name>
    <dbReference type="NCBI Taxonomy" id="1892869"/>
    <lineage>
        <taxon>Bacteria</taxon>
        <taxon>Bacillati</taxon>
        <taxon>Actinomycetota</taxon>
        <taxon>Actinomycetes</taxon>
        <taxon>Actinomycetales</taxon>
        <taxon>Actinomycetaceae</taxon>
        <taxon>Actinomyces</taxon>
    </lineage>
</organism>